<dbReference type="EMBL" id="JAKZEL010000013">
    <property type="protein sequence ID" value="KAI4538622.1"/>
    <property type="molecule type" value="Genomic_DNA"/>
</dbReference>
<accession>A0AAD4U2H3</accession>
<sequence>SVSCGDTPGILLQHSFYEDSTVFVFRDGIQSLEQRWCSAPGLACGGDAHRAVIVVSSTVRKNRRTVETLKRSSSRDSGAAVCYRVHVVGRRYGLEQKGHEEAEALIFTTLVAVCVEISYDFTSSHLDVEGVASSNYIAAILSNETGFLHSTRSLRNSAQIYQNAEVCGKRLKQIAGETK</sequence>
<evidence type="ECO:0000313" key="1">
    <source>
        <dbReference type="EMBL" id="KAI4538622.1"/>
    </source>
</evidence>
<proteinExistence type="predicted"/>
<organism evidence="1 2">
    <name type="scientific">Ovis ammon polii</name>
    <dbReference type="NCBI Taxonomy" id="230172"/>
    <lineage>
        <taxon>Eukaryota</taxon>
        <taxon>Metazoa</taxon>
        <taxon>Chordata</taxon>
        <taxon>Craniata</taxon>
        <taxon>Vertebrata</taxon>
        <taxon>Euteleostomi</taxon>
        <taxon>Mammalia</taxon>
        <taxon>Eutheria</taxon>
        <taxon>Laurasiatheria</taxon>
        <taxon>Artiodactyla</taxon>
        <taxon>Ruminantia</taxon>
        <taxon>Pecora</taxon>
        <taxon>Bovidae</taxon>
        <taxon>Caprinae</taxon>
        <taxon>Ovis</taxon>
    </lineage>
</organism>
<comment type="caution">
    <text evidence="1">The sequence shown here is derived from an EMBL/GenBank/DDBJ whole genome shotgun (WGS) entry which is preliminary data.</text>
</comment>
<evidence type="ECO:0000313" key="2">
    <source>
        <dbReference type="Proteomes" id="UP001214576"/>
    </source>
</evidence>
<name>A0AAD4U2H3_OVIAM</name>
<feature type="non-terminal residue" evidence="1">
    <location>
        <position position="179"/>
    </location>
</feature>
<dbReference type="Proteomes" id="UP001214576">
    <property type="component" value="Unassembled WGS sequence"/>
</dbReference>
<keyword evidence="2" id="KW-1185">Reference proteome</keyword>
<dbReference type="AlphaFoldDB" id="A0AAD4U2H3"/>
<gene>
    <name evidence="1" type="ORF">MG293_012025</name>
</gene>
<protein>
    <submittedName>
        <fullName evidence="1">Uncharacterized protein</fullName>
    </submittedName>
</protein>
<reference evidence="1" key="1">
    <citation type="submission" date="2022-03" db="EMBL/GenBank/DDBJ databases">
        <title>Genomic analyses of argali, domestic sheep and their hybrids provide insights into chromosomal evolution, heterosis and genetic basis of agronomic traits.</title>
        <authorList>
            <person name="Li M."/>
        </authorList>
    </citation>
    <scope>NUCLEOTIDE SEQUENCE</scope>
    <source>
        <strain evidence="1">CAU-MHL-2022a</strain>
        <tissue evidence="1">Skin</tissue>
    </source>
</reference>